<dbReference type="AlphaFoldDB" id="A0A316YSS7"/>
<dbReference type="Proteomes" id="UP000245768">
    <property type="component" value="Unassembled WGS sequence"/>
</dbReference>
<reference evidence="7" key="1">
    <citation type="journal article" date="2018" name="Mol. Biol. Evol.">
        <title>Broad Genomic Sampling Reveals a Smut Pathogenic Ancestry of the Fungal Clade Ustilaginomycotina.</title>
        <authorList>
            <person name="Kijpornyongpan T."/>
            <person name="Mondo S.J."/>
            <person name="Barry K."/>
            <person name="Sandor L."/>
            <person name="Lee J."/>
            <person name="Lipzen A."/>
            <person name="Pangilinan J."/>
            <person name="LaButti K."/>
            <person name="Hainaut M."/>
            <person name="Henrissat B."/>
            <person name="Grigoriev I.V."/>
            <person name="Spatafora J.W."/>
            <person name="Aime M.C."/>
        </authorList>
    </citation>
    <scope>NUCLEOTIDE SEQUENCE [LARGE SCALE GENOMIC DNA]</scope>
    <source>
        <strain evidence="7">MCA 4198</strain>
    </source>
</reference>
<dbReference type="GO" id="GO:0005758">
    <property type="term" value="C:mitochondrial intermembrane space"/>
    <property type="evidence" value="ECO:0007669"/>
    <property type="project" value="TreeGrafter"/>
</dbReference>
<comment type="subunit">
    <text evidence="6">Interacts with the iron-sulfur protein subunit within the SDH catalytic dimer.</text>
</comment>
<sequence length="164" mass="18513">MYSSLTRLASPASTSSRDVGLAAASLLPPLPLYRRLLRAHRSLPNLEMRTLGDTYVKDEFRRHRSIENPLQIVGFLTQWKLYLDGIEKDGQGYKGRKIDTAQFEKLSEEQLYQLHELMTVTRTLFDPAKAESQPPGGQKAVQEAVDDALQKIVEDRKARSGKGE</sequence>
<organism evidence="7 8">
    <name type="scientific">Acaromyces ingoldii</name>
    <dbReference type="NCBI Taxonomy" id="215250"/>
    <lineage>
        <taxon>Eukaryota</taxon>
        <taxon>Fungi</taxon>
        <taxon>Dikarya</taxon>
        <taxon>Basidiomycota</taxon>
        <taxon>Ustilaginomycotina</taxon>
        <taxon>Exobasidiomycetes</taxon>
        <taxon>Exobasidiales</taxon>
        <taxon>Cryptobasidiaceae</taxon>
        <taxon>Acaromyces</taxon>
    </lineage>
</organism>
<evidence type="ECO:0000313" key="7">
    <source>
        <dbReference type="EMBL" id="PWN92291.1"/>
    </source>
</evidence>
<evidence type="ECO:0000256" key="2">
    <source>
        <dbReference type="ARBA" id="ARBA00006020"/>
    </source>
</evidence>
<dbReference type="Pfam" id="PF13233">
    <property type="entry name" value="Complex1_LYR_2"/>
    <property type="match status" value="1"/>
</dbReference>
<dbReference type="InterPro" id="IPR008381">
    <property type="entry name" value="SDHAF3/Sdh7"/>
</dbReference>
<protein>
    <recommendedName>
        <fullName evidence="6">Succinate dehydrogenase assembly factor 3</fullName>
        <shortName evidence="6">SDH assembly factor 3</shortName>
        <shortName evidence="6">SDHAF3</shortName>
    </recommendedName>
</protein>
<evidence type="ECO:0000256" key="3">
    <source>
        <dbReference type="ARBA" id="ARBA00022946"/>
    </source>
</evidence>
<dbReference type="GO" id="GO:0005759">
    <property type="term" value="C:mitochondrial matrix"/>
    <property type="evidence" value="ECO:0007669"/>
    <property type="project" value="UniProtKB-SubCell"/>
</dbReference>
<dbReference type="GO" id="GO:0006105">
    <property type="term" value="P:succinate metabolic process"/>
    <property type="evidence" value="ECO:0007669"/>
    <property type="project" value="TreeGrafter"/>
</dbReference>
<evidence type="ECO:0000256" key="1">
    <source>
        <dbReference type="ARBA" id="ARBA00004305"/>
    </source>
</evidence>
<dbReference type="GO" id="GO:0034553">
    <property type="term" value="P:mitochondrial respiratory chain complex II assembly"/>
    <property type="evidence" value="ECO:0007669"/>
    <property type="project" value="UniProtKB-UniRule"/>
</dbReference>
<dbReference type="OrthoDB" id="278329at2759"/>
<evidence type="ECO:0000256" key="4">
    <source>
        <dbReference type="ARBA" id="ARBA00023128"/>
    </source>
</evidence>
<dbReference type="GeneID" id="37043264"/>
<dbReference type="FunCoup" id="A0A316YSS7">
    <property type="interactions" value="67"/>
</dbReference>
<keyword evidence="5 6" id="KW-0143">Chaperone</keyword>
<dbReference type="STRING" id="215250.A0A316YSS7"/>
<dbReference type="PANTHER" id="PTHR13137:SF6">
    <property type="entry name" value="SUCCINATE DEHYDROGENASE ASSEMBLY FACTOR 3, MITOCHONDRIAL"/>
    <property type="match status" value="1"/>
</dbReference>
<keyword evidence="8" id="KW-1185">Reference proteome</keyword>
<evidence type="ECO:0000256" key="6">
    <source>
        <dbReference type="RuleBase" id="RU368039"/>
    </source>
</evidence>
<dbReference type="InParanoid" id="A0A316YSS7"/>
<keyword evidence="4 6" id="KW-0496">Mitochondrion</keyword>
<comment type="similarity">
    <text evidence="2 6">Belongs to the complex I LYR family. SDHAF3 subfamily.</text>
</comment>
<dbReference type="RefSeq" id="XP_025379489.1">
    <property type="nucleotide sequence ID" value="XM_025521348.1"/>
</dbReference>
<keyword evidence="3" id="KW-0809">Transit peptide</keyword>
<gene>
    <name evidence="7" type="ORF">FA10DRAFT_266078</name>
</gene>
<evidence type="ECO:0000256" key="5">
    <source>
        <dbReference type="ARBA" id="ARBA00023186"/>
    </source>
</evidence>
<comment type="function">
    <text evidence="6">Plays an essential role in the assembly of succinate dehydrogenase (SDH), an enzyme complex (also referred to as respiratory complex II) that is a component of both the tricarboxylic acid (TCA) cycle and the mitochondrial electron transport chain, and which couples the oxidation of succinate to fumarate with the reduction of ubiquinone (coenzyme Q) to ubiquinol. Promotes maturation of the iron-sulfur protein subunit of the SDH catalytic dimer, protecting it from the deleterious effects of oxidants. May act together with SDHAF1.</text>
</comment>
<comment type="subcellular location">
    <subcellularLocation>
        <location evidence="1 6">Mitochondrion matrix</location>
    </subcellularLocation>
</comment>
<dbReference type="CDD" id="cd20270">
    <property type="entry name" value="Complex1_LYR_SDHAF3_LYRM10"/>
    <property type="match status" value="1"/>
</dbReference>
<accession>A0A316YSS7</accession>
<proteinExistence type="inferred from homology"/>
<evidence type="ECO:0000313" key="8">
    <source>
        <dbReference type="Proteomes" id="UP000245768"/>
    </source>
</evidence>
<name>A0A316YSS7_9BASI</name>
<dbReference type="PANTHER" id="PTHR13137">
    <property type="entry name" value="DC11 ACN9 HOMOLOG"/>
    <property type="match status" value="1"/>
</dbReference>
<dbReference type="EMBL" id="KZ819635">
    <property type="protein sequence ID" value="PWN92291.1"/>
    <property type="molecule type" value="Genomic_DNA"/>
</dbReference>